<dbReference type="InterPro" id="IPR050309">
    <property type="entry name" value="Type-B_Carboxylest/Lipase"/>
</dbReference>
<dbReference type="InterPro" id="IPR019826">
    <property type="entry name" value="Carboxylesterase_B_AS"/>
</dbReference>
<name>A0A8S4SNR5_9NEOP</name>
<keyword evidence="3 6" id="KW-0378">Hydrolase</keyword>
<dbReference type="InterPro" id="IPR029058">
    <property type="entry name" value="AB_hydrolase_fold"/>
</dbReference>
<dbReference type="PANTHER" id="PTHR11559">
    <property type="entry name" value="CARBOXYLESTERASE"/>
    <property type="match status" value="1"/>
</dbReference>
<dbReference type="GO" id="GO:0052689">
    <property type="term" value="F:carboxylic ester hydrolase activity"/>
    <property type="evidence" value="ECO:0007669"/>
    <property type="project" value="UniProtKB-KW"/>
</dbReference>
<dbReference type="EMBL" id="CAKXAJ010026350">
    <property type="protein sequence ID" value="CAH2267346.1"/>
    <property type="molecule type" value="Genomic_DNA"/>
</dbReference>
<keyword evidence="9" id="KW-1185">Reference proteome</keyword>
<keyword evidence="5" id="KW-0325">Glycoprotein</keyword>
<evidence type="ECO:0000313" key="8">
    <source>
        <dbReference type="EMBL" id="CAH2267346.1"/>
    </source>
</evidence>
<dbReference type="EC" id="3.1.1.-" evidence="6"/>
<evidence type="ECO:0000256" key="4">
    <source>
        <dbReference type="ARBA" id="ARBA00023157"/>
    </source>
</evidence>
<feature type="signal peptide" evidence="6">
    <location>
        <begin position="1"/>
        <end position="23"/>
    </location>
</feature>
<evidence type="ECO:0000256" key="5">
    <source>
        <dbReference type="ARBA" id="ARBA00023180"/>
    </source>
</evidence>
<dbReference type="OrthoDB" id="19653at2759"/>
<keyword evidence="2" id="KW-0719">Serine esterase</keyword>
<gene>
    <name evidence="8" type="primary">jg27529</name>
    <name evidence="8" type="ORF">PAEG_LOCUS25901</name>
</gene>
<dbReference type="Proteomes" id="UP000838756">
    <property type="component" value="Unassembled WGS sequence"/>
</dbReference>
<dbReference type="AlphaFoldDB" id="A0A8S4SNR5"/>
<proteinExistence type="inferred from homology"/>
<dbReference type="SUPFAM" id="SSF53474">
    <property type="entry name" value="alpha/beta-Hydrolases"/>
    <property type="match status" value="1"/>
</dbReference>
<dbReference type="Gene3D" id="3.40.50.1820">
    <property type="entry name" value="alpha/beta hydrolase"/>
    <property type="match status" value="1"/>
</dbReference>
<reference evidence="8" key="1">
    <citation type="submission" date="2022-03" db="EMBL/GenBank/DDBJ databases">
        <authorList>
            <person name="Lindestad O."/>
        </authorList>
    </citation>
    <scope>NUCLEOTIDE SEQUENCE</scope>
</reference>
<feature type="domain" description="Carboxylesterase type B" evidence="7">
    <location>
        <begin position="57"/>
        <end position="400"/>
    </location>
</feature>
<evidence type="ECO:0000256" key="6">
    <source>
        <dbReference type="RuleBase" id="RU361235"/>
    </source>
</evidence>
<accession>A0A8S4SNR5</accession>
<keyword evidence="4" id="KW-1015">Disulfide bond</keyword>
<dbReference type="PROSITE" id="PS00122">
    <property type="entry name" value="CARBOXYLESTERASE_B_1"/>
    <property type="match status" value="1"/>
</dbReference>
<organism evidence="8 9">
    <name type="scientific">Pararge aegeria aegeria</name>
    <dbReference type="NCBI Taxonomy" id="348720"/>
    <lineage>
        <taxon>Eukaryota</taxon>
        <taxon>Metazoa</taxon>
        <taxon>Ecdysozoa</taxon>
        <taxon>Arthropoda</taxon>
        <taxon>Hexapoda</taxon>
        <taxon>Insecta</taxon>
        <taxon>Pterygota</taxon>
        <taxon>Neoptera</taxon>
        <taxon>Endopterygota</taxon>
        <taxon>Lepidoptera</taxon>
        <taxon>Glossata</taxon>
        <taxon>Ditrysia</taxon>
        <taxon>Papilionoidea</taxon>
        <taxon>Nymphalidae</taxon>
        <taxon>Satyrinae</taxon>
        <taxon>Satyrini</taxon>
        <taxon>Parargina</taxon>
        <taxon>Pararge</taxon>
    </lineage>
</organism>
<comment type="caution">
    <text evidence="8">The sequence shown here is derived from an EMBL/GenBank/DDBJ whole genome shotgun (WGS) entry which is preliminary data.</text>
</comment>
<evidence type="ECO:0000259" key="7">
    <source>
        <dbReference type="Pfam" id="PF00135"/>
    </source>
</evidence>
<dbReference type="Pfam" id="PF00135">
    <property type="entry name" value="COesterase"/>
    <property type="match status" value="1"/>
</dbReference>
<dbReference type="InterPro" id="IPR002018">
    <property type="entry name" value="CarbesteraseB"/>
</dbReference>
<protein>
    <recommendedName>
        <fullName evidence="6">Carboxylic ester hydrolase</fullName>
        <ecNumber evidence="6">3.1.1.-</ecNumber>
    </recommendedName>
</protein>
<evidence type="ECO:0000256" key="2">
    <source>
        <dbReference type="ARBA" id="ARBA00022487"/>
    </source>
</evidence>
<feature type="chain" id="PRO_5035960447" description="Carboxylic ester hydrolase" evidence="6">
    <location>
        <begin position="24"/>
        <end position="412"/>
    </location>
</feature>
<sequence length="412" mass="47739">MKRYWVMLWSLWAMRLVRQPTVAVRVAGGWLRGQVARDGSHVRYTGIPYATYENRFQVFGGNPNHITLFGESAGSASVLHHFVSPMSKGMFQKAIMQSGSAISPWSLQFEPIKTAKLLANQMGYNLDDPYKLYELFKNKSITELLSTRVPRNYGDVVLSENIFVPCIEKNIPEADKFMPDSPYNLITKGTYNKVPVIIGHNNAEGYMFVGKENDTTIRNFNIFSSLPRDLKFASNLEKKQTADELRKLYFDEDDKDNDILAKLSKYEGDSGIVYPVTITAELLSTTMDYPVYMYKFCRDGWMNLLKLLFKFGEYPGATHADDLFYIFKFAVTLPQSFYEMKTIDRMSTMWTNFAKYGQPTPNITQLLPMKWYPLDMKEPQLLVIDKELSIEPLWNPSLRFWNETYTKYRRKS</sequence>
<comment type="similarity">
    <text evidence="1 6">Belongs to the type-B carboxylesterase/lipase family.</text>
</comment>
<evidence type="ECO:0000256" key="3">
    <source>
        <dbReference type="ARBA" id="ARBA00022801"/>
    </source>
</evidence>
<evidence type="ECO:0000256" key="1">
    <source>
        <dbReference type="ARBA" id="ARBA00005964"/>
    </source>
</evidence>
<keyword evidence="6" id="KW-0732">Signal</keyword>
<evidence type="ECO:0000313" key="9">
    <source>
        <dbReference type="Proteomes" id="UP000838756"/>
    </source>
</evidence>